<dbReference type="PANTHER" id="PTHR24159:SF5">
    <property type="entry name" value="ANK_REP_REGION DOMAIN-CONTAINING PROTEIN"/>
    <property type="match status" value="1"/>
</dbReference>
<dbReference type="SUPFAM" id="SSF48403">
    <property type="entry name" value="Ankyrin repeat"/>
    <property type="match status" value="1"/>
</dbReference>
<accession>A0A1J4KW09</accession>
<proteinExistence type="predicted"/>
<dbReference type="PANTHER" id="PTHR24159">
    <property type="match status" value="1"/>
</dbReference>
<dbReference type="Gene3D" id="1.25.40.20">
    <property type="entry name" value="Ankyrin repeat-containing domain"/>
    <property type="match status" value="1"/>
</dbReference>
<organism evidence="1 2">
    <name type="scientific">Tritrichomonas foetus</name>
    <dbReference type="NCBI Taxonomy" id="1144522"/>
    <lineage>
        <taxon>Eukaryota</taxon>
        <taxon>Metamonada</taxon>
        <taxon>Parabasalia</taxon>
        <taxon>Tritrichomonadida</taxon>
        <taxon>Tritrichomonadidae</taxon>
        <taxon>Tritrichomonas</taxon>
    </lineage>
</organism>
<name>A0A1J4KW09_9EUKA</name>
<dbReference type="EMBL" id="MLAK01000461">
    <property type="protein sequence ID" value="OHT13886.1"/>
    <property type="molecule type" value="Genomic_DNA"/>
</dbReference>
<reference evidence="1" key="1">
    <citation type="submission" date="2016-10" db="EMBL/GenBank/DDBJ databases">
        <authorList>
            <person name="Benchimol M."/>
            <person name="Almeida L.G."/>
            <person name="Vasconcelos A.T."/>
            <person name="Perreira-Neves A."/>
            <person name="Rosa I.A."/>
            <person name="Tasca T."/>
            <person name="Bogo M.R."/>
            <person name="de Souza W."/>
        </authorList>
    </citation>
    <scope>NUCLEOTIDE SEQUENCE [LARGE SCALE GENOMIC DNA]</scope>
    <source>
        <strain evidence="1">K</strain>
    </source>
</reference>
<dbReference type="RefSeq" id="XP_068367022.1">
    <property type="nucleotide sequence ID" value="XM_068498660.1"/>
</dbReference>
<evidence type="ECO:0000313" key="1">
    <source>
        <dbReference type="EMBL" id="OHT13886.1"/>
    </source>
</evidence>
<evidence type="ECO:0000313" key="2">
    <source>
        <dbReference type="Proteomes" id="UP000179807"/>
    </source>
</evidence>
<dbReference type="GeneID" id="94833364"/>
<keyword evidence="2" id="KW-1185">Reference proteome</keyword>
<dbReference type="Proteomes" id="UP000179807">
    <property type="component" value="Unassembled WGS sequence"/>
</dbReference>
<dbReference type="InterPro" id="IPR036770">
    <property type="entry name" value="Ankyrin_rpt-contain_sf"/>
</dbReference>
<dbReference type="AlphaFoldDB" id="A0A1J4KW09"/>
<evidence type="ECO:0008006" key="3">
    <source>
        <dbReference type="Google" id="ProtNLM"/>
    </source>
</evidence>
<comment type="caution">
    <text evidence="1">The sequence shown here is derived from an EMBL/GenBank/DDBJ whole genome shotgun (WGS) entry which is preliminary data.</text>
</comment>
<protein>
    <recommendedName>
        <fullName evidence="3">DUF3447 domain-containing protein</fullName>
    </recommendedName>
</protein>
<sequence length="698" mass="81379">MTEPLKLTIYVNKTLVCDQHKVPSYLCRKGHSSTNSTFHLNIHDEEEKKDFLVILDLILKGKNSEYFMMNYVPPEKRKRYNKYFRYFIKNCPNLNANILSFYQRYISQLDYDKFLQKHQQIFETSIMIQDAIDNLNPTNINEVINLIQRESIYVVFKEQLQYSSKEEYAYTICSMILPALISNWKNISSLCTLIEKLSEQWHNTPKNDTTLNNNDNSESCNHFDNVNENNELNSKNNDFREAAKRILFGTMSVNVPNGGSNHKHCYRQFQAIAILTKRGFFKPDEFEKQIQWQCINCEDFDLFQQVRKMLEDNNIENLLSGVSKNELNSIIRNDDIDAFLNYIAHESSTNPDGFDPNQLVVTTCEDQNLLAANIDSYYDILKGVDIACYAAYFGAVKIFKRIWSDEKYSFNSEQVEVNGITSAQYLNAFHYAIAGNCPEIIHLVKSKIGTFPESSLDVAIFFHRNDIFEWLWENQEWDDIARRTAVMVAGWSNNLKIIRFFLNHHLPINDAYYDSHNSFTTYNTSLVLLAAESWCDIIIALLIDVKCSSYVNFTVFQDDPKDGANYHVLTSLSYIGSEFIFRKILKAISYIEARDVADIFDCAWLYGYTKIVDIITSSPHLCQQLKKKLKWFSFREKENPIPAFYQKVPGCEFSKEFLYNAKYSKSKELKSWVNENLRQKNLPSLEDQNLSFELDSSD</sequence>
<gene>
    <name evidence="1" type="ORF">TRFO_15920</name>
</gene>
<dbReference type="VEuPathDB" id="TrichDB:TRFO_15920"/>